<dbReference type="OrthoDB" id="654211at2759"/>
<dbReference type="InterPro" id="IPR008928">
    <property type="entry name" value="6-hairpin_glycosidase_sf"/>
</dbReference>
<reference evidence="3 4" key="1">
    <citation type="submission" date="2016-07" db="EMBL/GenBank/DDBJ databases">
        <title>Draft genome of the white-rot fungus Obba rivulosa 3A-2.</title>
        <authorList>
            <consortium name="DOE Joint Genome Institute"/>
            <person name="Miettinen O."/>
            <person name="Riley R."/>
            <person name="Acob R."/>
            <person name="Barry K."/>
            <person name="Cullen D."/>
            <person name="De Vries R."/>
            <person name="Hainaut M."/>
            <person name="Hatakka A."/>
            <person name="Henrissat B."/>
            <person name="Hilden K."/>
            <person name="Kuo R."/>
            <person name="Labutti K."/>
            <person name="Lipzen A."/>
            <person name="Makela M.R."/>
            <person name="Sandor L."/>
            <person name="Spatafora J.W."/>
            <person name="Grigoriev I.V."/>
            <person name="Hibbett D.S."/>
        </authorList>
    </citation>
    <scope>NUCLEOTIDE SEQUENCE [LARGE SCALE GENOMIC DNA]</scope>
    <source>
        <strain evidence="3 4">3A-2</strain>
    </source>
</reference>
<sequence>MLITLRDSDIAKWVEAACYFLSSEHDRDLASLVEEAVDNIRGAQHEDGYINTYYTVVEPGKRWTNISWSHELYDAGHLLEAALAHYEYTHSMRMLGPLLKYVHHIRTVFGLDEDQKAGYPGHQEIELALLKTYESIGDASLLELANYLIEERGQRRPEGHYFDVEAAARGEPPNPGPAPRDTPRYAYHQADRPVREIEEIEGHSVRAMYWMTAVAALARLTKDRSLLVAAETLWGSTTKRKMYVTGGIGAVATWEGFGPDYYLPNETGYLETCAAIGLVLFAYQMLLIGPYNNDYADVLELVLHNAVLVGVSLDGKRFFYDNPPATIGKHTERSAFFEVSCCPANVARLLGSLGKYVYTHGPGDTIHVNLYISSALQVPLSDGKTAKVVLEANGPWLGGAKVEGISQEDHDCANVDIDLHAHVTLRIDFTYNVRLVYPHPLDLDNRGCAAIARGAFIYCAETIDNAHIHDLRAIRLVQPLEVEESVDSDSFDKWGLHPVILTVNALLVQQTEDRLAQKGVRLKLIPMFMWANRGKSDMRVWLPIITSDVTGEDDIL</sequence>
<evidence type="ECO:0000259" key="1">
    <source>
        <dbReference type="Pfam" id="PF07944"/>
    </source>
</evidence>
<accession>A0A8E2DQK2</accession>
<dbReference type="Pfam" id="PF20737">
    <property type="entry name" value="Glyco_hydro127C"/>
    <property type="match status" value="1"/>
</dbReference>
<feature type="domain" description="Non-reducing end beta-L-arabinofuranosidase-like GH127 catalytic" evidence="1">
    <location>
        <begin position="4"/>
        <end position="354"/>
    </location>
</feature>
<dbReference type="PANTHER" id="PTHR43465:SF2">
    <property type="entry name" value="DUF1680 DOMAIN PROTEIN (AFU_ORTHOLOGUE AFUA_1G08910)"/>
    <property type="match status" value="1"/>
</dbReference>
<dbReference type="EMBL" id="KV722348">
    <property type="protein sequence ID" value="OCH93994.1"/>
    <property type="molecule type" value="Genomic_DNA"/>
</dbReference>
<organism evidence="3 4">
    <name type="scientific">Obba rivulosa</name>
    <dbReference type="NCBI Taxonomy" id="1052685"/>
    <lineage>
        <taxon>Eukaryota</taxon>
        <taxon>Fungi</taxon>
        <taxon>Dikarya</taxon>
        <taxon>Basidiomycota</taxon>
        <taxon>Agaricomycotina</taxon>
        <taxon>Agaricomycetes</taxon>
        <taxon>Polyporales</taxon>
        <taxon>Gelatoporiaceae</taxon>
        <taxon>Obba</taxon>
    </lineage>
</organism>
<dbReference type="AlphaFoldDB" id="A0A8E2DQK2"/>
<name>A0A8E2DQK2_9APHY</name>
<feature type="domain" description="Non-reducing end beta-L-arabinofuranosidase-like GH127 C-terminal" evidence="2">
    <location>
        <begin position="433"/>
        <end position="543"/>
    </location>
</feature>
<dbReference type="InterPro" id="IPR049049">
    <property type="entry name" value="Beta-AFase-like_GH127_C"/>
</dbReference>
<dbReference type="SUPFAM" id="SSF48208">
    <property type="entry name" value="Six-hairpin glycosidases"/>
    <property type="match status" value="1"/>
</dbReference>
<dbReference type="Proteomes" id="UP000250043">
    <property type="component" value="Unassembled WGS sequence"/>
</dbReference>
<dbReference type="PANTHER" id="PTHR43465">
    <property type="entry name" value="DUF1680 DOMAIN PROTEIN (AFU_ORTHOLOGUE AFUA_1G08910)"/>
    <property type="match status" value="1"/>
</dbReference>
<evidence type="ECO:0000313" key="3">
    <source>
        <dbReference type="EMBL" id="OCH93994.1"/>
    </source>
</evidence>
<dbReference type="Pfam" id="PF07944">
    <property type="entry name" value="Beta-AFase-like_GH127_cat"/>
    <property type="match status" value="1"/>
</dbReference>
<evidence type="ECO:0000313" key="4">
    <source>
        <dbReference type="Proteomes" id="UP000250043"/>
    </source>
</evidence>
<keyword evidence="4" id="KW-1185">Reference proteome</keyword>
<dbReference type="InterPro" id="IPR012878">
    <property type="entry name" value="Beta-AFase-like_GH127_cat"/>
</dbReference>
<protein>
    <submittedName>
        <fullName evidence="3">DUF1680-domain-containing protein</fullName>
    </submittedName>
</protein>
<gene>
    <name evidence="3" type="ORF">OBBRIDRAFT_832165</name>
</gene>
<evidence type="ECO:0000259" key="2">
    <source>
        <dbReference type="Pfam" id="PF20737"/>
    </source>
</evidence>
<dbReference type="GO" id="GO:0005975">
    <property type="term" value="P:carbohydrate metabolic process"/>
    <property type="evidence" value="ECO:0007669"/>
    <property type="project" value="InterPro"/>
</dbReference>
<proteinExistence type="predicted"/>
<dbReference type="InterPro" id="IPR049174">
    <property type="entry name" value="Beta-AFase-like"/>
</dbReference>